<dbReference type="Proteomes" id="UP000054324">
    <property type="component" value="Unassembled WGS sequence"/>
</dbReference>
<organism evidence="1 2">
    <name type="scientific">Opisthorchis viverrini</name>
    <name type="common">Southeast Asian liver fluke</name>
    <dbReference type="NCBI Taxonomy" id="6198"/>
    <lineage>
        <taxon>Eukaryota</taxon>
        <taxon>Metazoa</taxon>
        <taxon>Spiralia</taxon>
        <taxon>Lophotrochozoa</taxon>
        <taxon>Platyhelminthes</taxon>
        <taxon>Trematoda</taxon>
        <taxon>Digenea</taxon>
        <taxon>Opisthorchiida</taxon>
        <taxon>Opisthorchiata</taxon>
        <taxon>Opisthorchiidae</taxon>
        <taxon>Opisthorchis</taxon>
    </lineage>
</organism>
<sequence length="126" mass="13711">MCKTAQGYVIAAPIPCHCMTYVCKCISWMWSSALPVVQDVGSCFLLGYLKLREDFHGAYDLLLDNGNPTQRRLLVPTMVIIGEVSATLQFALAELCAGAAASKCGETGFGVLPETTFLTPNQRSFR</sequence>
<keyword evidence="2" id="KW-1185">Reference proteome</keyword>
<reference evidence="1 2" key="1">
    <citation type="submission" date="2013-11" db="EMBL/GenBank/DDBJ databases">
        <title>Opisthorchis viverrini - life in the bile duct.</title>
        <authorList>
            <person name="Young N.D."/>
            <person name="Nagarajan N."/>
            <person name="Lin S.J."/>
            <person name="Korhonen P.K."/>
            <person name="Jex A.R."/>
            <person name="Hall R.S."/>
            <person name="Safavi-Hemami H."/>
            <person name="Kaewkong W."/>
            <person name="Bertrand D."/>
            <person name="Gao S."/>
            <person name="Seet Q."/>
            <person name="Wongkham S."/>
            <person name="Teh B.T."/>
            <person name="Wongkham C."/>
            <person name="Intapan P.M."/>
            <person name="Maleewong W."/>
            <person name="Yang X."/>
            <person name="Hu M."/>
            <person name="Wang Z."/>
            <person name="Hofmann A."/>
            <person name="Sternberg P.W."/>
            <person name="Tan P."/>
            <person name="Wang J."/>
            <person name="Gasser R.B."/>
        </authorList>
    </citation>
    <scope>NUCLEOTIDE SEQUENCE [LARGE SCALE GENOMIC DNA]</scope>
</reference>
<dbReference type="KEGG" id="ovi:T265_05243"/>
<proteinExistence type="predicted"/>
<evidence type="ECO:0000313" key="2">
    <source>
        <dbReference type="Proteomes" id="UP000054324"/>
    </source>
</evidence>
<dbReference type="RefSeq" id="XP_009168476.1">
    <property type="nucleotide sequence ID" value="XM_009170212.1"/>
</dbReference>
<gene>
    <name evidence="1" type="ORF">T265_05243</name>
</gene>
<accession>A0A074ZKA1</accession>
<dbReference type="EMBL" id="KL596715">
    <property type="protein sequence ID" value="KER27753.1"/>
    <property type="molecule type" value="Genomic_DNA"/>
</dbReference>
<dbReference type="CTD" id="20319425"/>
<evidence type="ECO:0000313" key="1">
    <source>
        <dbReference type="EMBL" id="KER27753.1"/>
    </source>
</evidence>
<protein>
    <submittedName>
        <fullName evidence="1">Uncharacterized protein</fullName>
    </submittedName>
</protein>
<dbReference type="GeneID" id="20319425"/>
<name>A0A074ZKA1_OPIVI</name>
<dbReference type="AlphaFoldDB" id="A0A074ZKA1"/>